<protein>
    <submittedName>
        <fullName evidence="4">PLP-dependent transferase</fullName>
    </submittedName>
</protein>
<keyword evidence="5" id="KW-1185">Reference proteome</keyword>
<dbReference type="FunFam" id="3.90.1150.10:FF:000063">
    <property type="entry name" value="Probable cystathionine gamma-synthase"/>
    <property type="match status" value="1"/>
</dbReference>
<dbReference type="InterPro" id="IPR000277">
    <property type="entry name" value="Cys/Met-Metab_PyrdxlP-dep_enz"/>
</dbReference>
<evidence type="ECO:0000256" key="1">
    <source>
        <dbReference type="ARBA" id="ARBA00001933"/>
    </source>
</evidence>
<dbReference type="EMBL" id="JAENIG010000001">
    <property type="protein sequence ID" value="MBK1853756.1"/>
    <property type="molecule type" value="Genomic_DNA"/>
</dbReference>
<dbReference type="InterPro" id="IPR015422">
    <property type="entry name" value="PyrdxlP-dep_Trfase_small"/>
</dbReference>
<dbReference type="AlphaFoldDB" id="A0AAE2S9J2"/>
<dbReference type="InterPro" id="IPR015424">
    <property type="entry name" value="PyrdxlP-dep_Trfase"/>
</dbReference>
<evidence type="ECO:0000256" key="2">
    <source>
        <dbReference type="ARBA" id="ARBA00022898"/>
    </source>
</evidence>
<name>A0AAE2S9J2_9BACT</name>
<organism evidence="4 5">
    <name type="scientific">Oceaniferula flava</name>
    <dbReference type="NCBI Taxonomy" id="2800421"/>
    <lineage>
        <taxon>Bacteria</taxon>
        <taxon>Pseudomonadati</taxon>
        <taxon>Verrucomicrobiota</taxon>
        <taxon>Verrucomicrobiia</taxon>
        <taxon>Verrucomicrobiales</taxon>
        <taxon>Verrucomicrobiaceae</taxon>
        <taxon>Oceaniferula</taxon>
    </lineage>
</organism>
<dbReference type="Gene3D" id="3.90.1150.10">
    <property type="entry name" value="Aspartate Aminotransferase, domain 1"/>
    <property type="match status" value="1"/>
</dbReference>
<evidence type="ECO:0000313" key="5">
    <source>
        <dbReference type="Proteomes" id="UP000634206"/>
    </source>
</evidence>
<dbReference type="Gene3D" id="3.40.640.10">
    <property type="entry name" value="Type I PLP-dependent aspartate aminotransferase-like (Major domain)"/>
    <property type="match status" value="1"/>
</dbReference>
<evidence type="ECO:0000256" key="3">
    <source>
        <dbReference type="RuleBase" id="RU362118"/>
    </source>
</evidence>
<comment type="caution">
    <text evidence="4">The sequence shown here is derived from an EMBL/GenBank/DDBJ whole genome shotgun (WGS) entry which is preliminary data.</text>
</comment>
<evidence type="ECO:0000313" key="4">
    <source>
        <dbReference type="EMBL" id="MBK1853756.1"/>
    </source>
</evidence>
<proteinExistence type="inferred from homology"/>
<dbReference type="PANTHER" id="PTHR42699">
    <property type="match status" value="1"/>
</dbReference>
<dbReference type="SUPFAM" id="SSF53383">
    <property type="entry name" value="PLP-dependent transferases"/>
    <property type="match status" value="1"/>
</dbReference>
<sequence length="489" mass="54722">MRDLKTEPAWREEDLGMPLPKTQHACSVCLPTWDSVLGYEEGREKVIQKLRSGYPRFFRHPAIARLFKEATLALTENGSKAVVFPNKDTAQRAQRFVEKRSGSASRIVSYEGLQALVVSEADFSVAMEYWRYTGEIVSSRQAERILQGRTPSEFNPKKLLRKLAGHAKCSDKHIYLYENGMAALFGVYRLISQLRPGKKSLQLEFPYVDAMRVQKHFGNGVVFLNEAEGESFEQALRRISKGEFSAVFCEAPSNPLLRTVDLETVSSACREGGVPLIVDDTICSAINIDVSRYADVVLSSLTKWVSGRGDVMAGQVRVCPRSPFASDLLEFLETDCPGHSRLFASDARVLARNVNSFARRMRECNRNGEAVADFLLAHPAVEKVWYPKFTTPELYQAVKRDDGGYGGLISFVLKNRKKSPRVFDALQLSKGPSLGTDFSLACPYTLLAHYDELEWAEGCGLDRNLIRLSVGREEQESLIEVIGKALEEA</sequence>
<dbReference type="InterPro" id="IPR015421">
    <property type="entry name" value="PyrdxlP-dep_Trfase_major"/>
</dbReference>
<dbReference type="Pfam" id="PF01053">
    <property type="entry name" value="Cys_Met_Meta_PP"/>
    <property type="match status" value="1"/>
</dbReference>
<dbReference type="InterPro" id="IPR051750">
    <property type="entry name" value="Trans-sulfuration_enzymes"/>
</dbReference>
<comment type="similarity">
    <text evidence="3">Belongs to the trans-sulfuration enzymes family.</text>
</comment>
<accession>A0AAE2S9J2</accession>
<dbReference type="GO" id="GO:0019346">
    <property type="term" value="P:transsulfuration"/>
    <property type="evidence" value="ECO:0007669"/>
    <property type="project" value="InterPro"/>
</dbReference>
<keyword evidence="2 3" id="KW-0663">Pyridoxal phosphate</keyword>
<dbReference type="GO" id="GO:0030170">
    <property type="term" value="F:pyridoxal phosphate binding"/>
    <property type="evidence" value="ECO:0007669"/>
    <property type="project" value="InterPro"/>
</dbReference>
<comment type="cofactor">
    <cofactor evidence="1 3">
        <name>pyridoxal 5'-phosphate</name>
        <dbReference type="ChEBI" id="CHEBI:597326"/>
    </cofactor>
</comment>
<dbReference type="Proteomes" id="UP000634206">
    <property type="component" value="Unassembled WGS sequence"/>
</dbReference>
<reference evidence="4" key="1">
    <citation type="submission" date="2021-01" db="EMBL/GenBank/DDBJ databases">
        <title>Modified the classification status of verrucomicrobia.</title>
        <authorList>
            <person name="Feng X."/>
        </authorList>
    </citation>
    <scope>NUCLEOTIDE SEQUENCE</scope>
    <source>
        <strain evidence="4">5K15</strain>
    </source>
</reference>
<dbReference type="GO" id="GO:0003962">
    <property type="term" value="F:cystathionine gamma-synthase activity"/>
    <property type="evidence" value="ECO:0007669"/>
    <property type="project" value="TreeGrafter"/>
</dbReference>
<gene>
    <name evidence="4" type="ORF">JIN83_02185</name>
</gene>
<keyword evidence="4" id="KW-0808">Transferase</keyword>
<dbReference type="PANTHER" id="PTHR42699:SF1">
    <property type="entry name" value="CYSTATHIONINE GAMMA-SYNTHASE-RELATED"/>
    <property type="match status" value="1"/>
</dbReference>